<dbReference type="AlphaFoldDB" id="A0A2K1ZZD8"/>
<protein>
    <recommendedName>
        <fullName evidence="3">Pentatricopeptide repeat-containing protein</fullName>
    </recommendedName>
</protein>
<proteinExistence type="predicted"/>
<dbReference type="EMBL" id="CM009295">
    <property type="protein sequence ID" value="PNT30643.1"/>
    <property type="molecule type" value="Genomic_DNA"/>
</dbReference>
<keyword evidence="2" id="KW-1185">Reference proteome</keyword>
<evidence type="ECO:0000313" key="1">
    <source>
        <dbReference type="EMBL" id="PNT30643.1"/>
    </source>
</evidence>
<dbReference type="EMBL" id="CM009295">
    <property type="protein sequence ID" value="PNT30638.1"/>
    <property type="molecule type" value="Genomic_DNA"/>
</dbReference>
<dbReference type="ExpressionAtlas" id="A0A2K1ZZD8">
    <property type="expression patterns" value="baseline"/>
</dbReference>
<name>A0A2K1ZZD8_POPTR</name>
<accession>A0A2K1ZZD8</accession>
<reference evidence="1 2" key="1">
    <citation type="journal article" date="2006" name="Science">
        <title>The genome of black cottonwood, Populus trichocarpa (Torr. &amp; Gray).</title>
        <authorList>
            <person name="Tuskan G.A."/>
            <person name="Difazio S."/>
            <person name="Jansson S."/>
            <person name="Bohlmann J."/>
            <person name="Grigoriev I."/>
            <person name="Hellsten U."/>
            <person name="Putnam N."/>
            <person name="Ralph S."/>
            <person name="Rombauts S."/>
            <person name="Salamov A."/>
            <person name="Schein J."/>
            <person name="Sterck L."/>
            <person name="Aerts A."/>
            <person name="Bhalerao R.R."/>
            <person name="Bhalerao R.P."/>
            <person name="Blaudez D."/>
            <person name="Boerjan W."/>
            <person name="Brun A."/>
            <person name="Brunner A."/>
            <person name="Busov V."/>
            <person name="Campbell M."/>
            <person name="Carlson J."/>
            <person name="Chalot M."/>
            <person name="Chapman J."/>
            <person name="Chen G.L."/>
            <person name="Cooper D."/>
            <person name="Coutinho P.M."/>
            <person name="Couturier J."/>
            <person name="Covert S."/>
            <person name="Cronk Q."/>
            <person name="Cunningham R."/>
            <person name="Davis J."/>
            <person name="Degroeve S."/>
            <person name="Dejardin A."/>
            <person name="Depamphilis C."/>
            <person name="Detter J."/>
            <person name="Dirks B."/>
            <person name="Dubchak I."/>
            <person name="Duplessis S."/>
            <person name="Ehlting J."/>
            <person name="Ellis B."/>
            <person name="Gendler K."/>
            <person name="Goodstein D."/>
            <person name="Gribskov M."/>
            <person name="Grimwood J."/>
            <person name="Groover A."/>
            <person name="Gunter L."/>
            <person name="Hamberger B."/>
            <person name="Heinze B."/>
            <person name="Helariutta Y."/>
            <person name="Henrissat B."/>
            <person name="Holligan D."/>
            <person name="Holt R."/>
            <person name="Huang W."/>
            <person name="Islam-Faridi N."/>
            <person name="Jones S."/>
            <person name="Jones-Rhoades M."/>
            <person name="Jorgensen R."/>
            <person name="Joshi C."/>
            <person name="Kangasjarvi J."/>
            <person name="Karlsson J."/>
            <person name="Kelleher C."/>
            <person name="Kirkpatrick R."/>
            <person name="Kirst M."/>
            <person name="Kohler A."/>
            <person name="Kalluri U."/>
            <person name="Larimer F."/>
            <person name="Leebens-Mack J."/>
            <person name="Leple J.C."/>
            <person name="Locascio P."/>
            <person name="Lou Y."/>
            <person name="Lucas S."/>
            <person name="Martin F."/>
            <person name="Montanini B."/>
            <person name="Napoli C."/>
            <person name="Nelson D.R."/>
            <person name="Nelson C."/>
            <person name="Nieminen K."/>
            <person name="Nilsson O."/>
            <person name="Pereda V."/>
            <person name="Peter G."/>
            <person name="Philippe R."/>
            <person name="Pilate G."/>
            <person name="Poliakov A."/>
            <person name="Razumovskaya J."/>
            <person name="Richardson P."/>
            <person name="Rinaldi C."/>
            <person name="Ritland K."/>
            <person name="Rouze P."/>
            <person name="Ryaboy D."/>
            <person name="Schmutz J."/>
            <person name="Schrader J."/>
            <person name="Segerman B."/>
            <person name="Shin H."/>
            <person name="Siddiqui A."/>
            <person name="Sterky F."/>
            <person name="Terry A."/>
            <person name="Tsai C.J."/>
            <person name="Uberbacher E."/>
            <person name="Unneberg P."/>
            <person name="Vahala J."/>
            <person name="Wall K."/>
            <person name="Wessler S."/>
            <person name="Yang G."/>
            <person name="Yin T."/>
            <person name="Douglas C."/>
            <person name="Marra M."/>
            <person name="Sandberg G."/>
            <person name="Van de Peer Y."/>
            <person name="Rokhsar D."/>
        </authorList>
    </citation>
    <scope>NUCLEOTIDE SEQUENCE [LARGE SCALE GENOMIC DNA]</scope>
    <source>
        <strain evidence="2">cv. Nisqually</strain>
        <strain evidence="1">Nisqually-1</strain>
    </source>
</reference>
<sequence>MIGHLRRIGVGRVQTLLNSSYKTTMEVQILTSKTHSAANAALPLSQLLDLNDSKDAVYGALDAWVAWEQKFPIASIKQVLIALEKEQQWHRIVQVIKWMLSKGQGTTMATYAQLIRALDMDHRAKEAHEFWLKKIAFQGVGSF</sequence>
<dbReference type="PANTHER" id="PTHR47603:SF1">
    <property type="entry name" value="PPR CONTAINING-LIKE PROTEIN"/>
    <property type="match status" value="1"/>
</dbReference>
<gene>
    <name evidence="1" type="ORF">POPTR_006G091500</name>
</gene>
<organism evidence="1 2">
    <name type="scientific">Populus trichocarpa</name>
    <name type="common">Western balsam poplar</name>
    <name type="synonym">Populus balsamifera subsp. trichocarpa</name>
    <dbReference type="NCBI Taxonomy" id="3694"/>
    <lineage>
        <taxon>Eukaryota</taxon>
        <taxon>Viridiplantae</taxon>
        <taxon>Streptophyta</taxon>
        <taxon>Embryophyta</taxon>
        <taxon>Tracheophyta</taxon>
        <taxon>Spermatophyta</taxon>
        <taxon>Magnoliopsida</taxon>
        <taxon>eudicotyledons</taxon>
        <taxon>Gunneridae</taxon>
        <taxon>Pentapetalae</taxon>
        <taxon>rosids</taxon>
        <taxon>fabids</taxon>
        <taxon>Malpighiales</taxon>
        <taxon>Salicaceae</taxon>
        <taxon>Saliceae</taxon>
        <taxon>Populus</taxon>
    </lineage>
</organism>
<evidence type="ECO:0000313" key="2">
    <source>
        <dbReference type="Proteomes" id="UP000006729"/>
    </source>
</evidence>
<dbReference type="Proteomes" id="UP000006729">
    <property type="component" value="Chromosome 6"/>
</dbReference>
<dbReference type="PANTHER" id="PTHR47603">
    <property type="entry name" value="PPR CONTAINING-LIKE PROTEIN"/>
    <property type="match status" value="1"/>
</dbReference>
<evidence type="ECO:0008006" key="3">
    <source>
        <dbReference type="Google" id="ProtNLM"/>
    </source>
</evidence>
<reference evidence="1" key="2">
    <citation type="submission" date="2017-07" db="EMBL/GenBank/DDBJ databases">
        <title>WGS assembly of Populus trichocarpa.</title>
        <authorList>
            <person name="Tuskan G."/>
            <person name="Difazio S."/>
            <person name="Jansson S."/>
            <person name="Bohlmann J."/>
            <person name="Grigoriev I."/>
            <person name="Hellsten U."/>
            <person name="Putnam N."/>
            <person name="Ralph S."/>
            <person name="Rombauts S."/>
            <person name="Salamov A."/>
            <person name="Schein J."/>
            <person name="Sterck L."/>
            <person name="Aerts A."/>
            <person name="Bhalerao R."/>
            <person name="Bhalerao R."/>
            <person name="Blaudez D."/>
            <person name="Boerjan W."/>
            <person name="Brun A."/>
            <person name="Brunner A."/>
            <person name="Busov V."/>
            <person name="Campbell M."/>
            <person name="Carlson J."/>
            <person name="Chalot M."/>
            <person name="Chapman J."/>
            <person name="Chen G."/>
            <person name="Cooper D."/>
            <person name="Coutinho P."/>
            <person name="Couturier J."/>
            <person name="Covert S."/>
            <person name="Cronk Q."/>
            <person name="Cunningham R."/>
            <person name="Davis J."/>
            <person name="Degroeve S."/>
            <person name="Dejardin A."/>
            <person name="Depamphilis C."/>
            <person name="Detter J."/>
            <person name="Dirks B."/>
            <person name="Dubchak I."/>
            <person name="Duplessis S."/>
            <person name="Ehlting J."/>
            <person name="Ellis B."/>
            <person name="Gendler K."/>
            <person name="Goodstein D."/>
            <person name="Gribskov M."/>
            <person name="Grimwood J."/>
            <person name="Groover A."/>
            <person name="Gunter L."/>
            <person name="Hamberger B."/>
            <person name="Heinze B."/>
            <person name="Helariutta Y."/>
            <person name="Henrissat B."/>
            <person name="Holligan D."/>
            <person name="Holt R."/>
            <person name="Huang W."/>
            <person name="Islam-Faridi N."/>
            <person name="Jones S."/>
            <person name="Jones-Rhoades M."/>
            <person name="Jorgensen R."/>
            <person name="Joshi C."/>
            <person name="Kangasjarvi J."/>
            <person name="Karlsson J."/>
            <person name="Kelleher C."/>
            <person name="Kirkpatrick R."/>
            <person name="Kirst M."/>
            <person name="Kohler A."/>
            <person name="Kalluri U."/>
            <person name="Larimer F."/>
            <person name="Leebens-Mack J."/>
            <person name="Leple J."/>
            <person name="Locascio P."/>
            <person name="Lou Y."/>
            <person name="Lucas S."/>
            <person name="Martin F."/>
            <person name="Montanini B."/>
            <person name="Napoli C."/>
            <person name="Nelson D."/>
            <person name="Nelson C."/>
            <person name="Nieminen K."/>
            <person name="Nilsson O."/>
            <person name="Pereda V."/>
            <person name="Peter G."/>
            <person name="Philippe R."/>
            <person name="Pilate G."/>
            <person name="Poliakov A."/>
            <person name="Razumovskaya J."/>
            <person name="Richardson P."/>
            <person name="Rinaldi C."/>
            <person name="Ritland K."/>
            <person name="Rouze P."/>
            <person name="Ryaboy D."/>
            <person name="Schmutz J."/>
            <person name="Schrader J."/>
            <person name="Segerman B."/>
            <person name="Shin H."/>
            <person name="Siddiqui A."/>
            <person name="Sterky F."/>
            <person name="Terry A."/>
            <person name="Tsai C."/>
            <person name="Uberbacher E."/>
            <person name="Unneberg P."/>
            <person name="Vahala J."/>
            <person name="Wall K."/>
            <person name="Wessler S."/>
            <person name="Yang G."/>
            <person name="Yin T."/>
            <person name="Douglas C."/>
            <person name="Marra M."/>
            <person name="Sandberg G."/>
            <person name="Van De Peer Y."/>
            <person name="Rokhsar D."/>
        </authorList>
    </citation>
    <scope>NUCLEOTIDE SEQUENCE</scope>
    <source>
        <strain evidence="1">Nisqually-1</strain>
    </source>
</reference>